<evidence type="ECO:0000256" key="3">
    <source>
        <dbReference type="ARBA" id="ARBA00022448"/>
    </source>
</evidence>
<dbReference type="GO" id="GO:0030313">
    <property type="term" value="C:cell envelope"/>
    <property type="evidence" value="ECO:0007669"/>
    <property type="project" value="UniProtKB-SubCell"/>
</dbReference>
<evidence type="ECO:0000256" key="5">
    <source>
        <dbReference type="SAM" id="SignalP"/>
    </source>
</evidence>
<dbReference type="AlphaFoldDB" id="A0A939FC95"/>
<keyword evidence="7" id="KW-1185">Reference proteome</keyword>
<dbReference type="InterPro" id="IPR006311">
    <property type="entry name" value="TAT_signal"/>
</dbReference>
<name>A0A939FC95_9ACTN</name>
<proteinExistence type="inferred from homology"/>
<organism evidence="6 7">
    <name type="scientific">Streptomyces beijiangensis</name>
    <dbReference type="NCBI Taxonomy" id="163361"/>
    <lineage>
        <taxon>Bacteria</taxon>
        <taxon>Bacillati</taxon>
        <taxon>Actinomycetota</taxon>
        <taxon>Actinomycetes</taxon>
        <taxon>Kitasatosporales</taxon>
        <taxon>Streptomycetaceae</taxon>
        <taxon>Streptomyces</taxon>
    </lineage>
</organism>
<dbReference type="Proteomes" id="UP000664167">
    <property type="component" value="Unassembled WGS sequence"/>
</dbReference>
<sequence length="549" mass="59255">MSSSSLSRRTLLRSIAAGGAAIAAPSVLTACSTSSKERQVSNAGTKLAPWPAYVAAPVPVPDLAPSATGVQAGYTRYPDKLVKAVAEKPGKGEKIKVITITYGTPPKPASQNKFWAAMNEALGVDIEFTVVPDADFDAKMATVIAGGDLPDIINVGGGHVLPSKEQFVRARCADLTEFLSGDAIKEYPNLANIPTYSWQGLGRIAGRLYGVPIERPKPSEAIFINRTAFDAHGYKPGMSAEDFAAVVKEASSAKKFALGSSMSTIYGHKTHALWHGAPNDWEIRDGKATDMWGTEEFKATLEYLVARNNDKVFYPDASSTSTVDIKTLFYNGTLLSMSDGFAGSLLPAQQGIKGAYELDVLAPYTVSGATTNYQQNTGYFGGTYFKKASKDRIKLLLRVLDWLASPFGSEEYQLMHYGVEGTHFTRDATGNPILTSLGLLENAINVPFKYLCDAPTVLFVPGDPELTKRVHAWEQKVMPMMKPNDSAGLVSETLSKHNATLGQLLKDGTTGIISGRSKLSDWDSVYKKWRDQGGAKAADELVKEFESAH</sequence>
<evidence type="ECO:0000256" key="4">
    <source>
        <dbReference type="ARBA" id="ARBA00022729"/>
    </source>
</evidence>
<gene>
    <name evidence="6" type="ORF">J0695_29880</name>
</gene>
<evidence type="ECO:0000313" key="6">
    <source>
        <dbReference type="EMBL" id="MBO0515953.1"/>
    </source>
</evidence>
<dbReference type="InterPro" id="IPR006059">
    <property type="entry name" value="SBP"/>
</dbReference>
<dbReference type="PANTHER" id="PTHR43649:SF31">
    <property type="entry name" value="SN-GLYCEROL-3-PHOSPHATE-BINDING PERIPLASMIC PROTEIN UGPB"/>
    <property type="match status" value="1"/>
</dbReference>
<dbReference type="RefSeq" id="WP_206967252.1">
    <property type="nucleotide sequence ID" value="NZ_BAAAJJ010000004.1"/>
</dbReference>
<feature type="chain" id="PRO_5036784456" evidence="5">
    <location>
        <begin position="24"/>
        <end position="549"/>
    </location>
</feature>
<dbReference type="Gene3D" id="3.40.190.10">
    <property type="entry name" value="Periplasmic binding protein-like II"/>
    <property type="match status" value="1"/>
</dbReference>
<keyword evidence="3" id="KW-0813">Transport</keyword>
<reference evidence="6" key="1">
    <citation type="submission" date="2021-03" db="EMBL/GenBank/DDBJ databases">
        <title>Streptomyces poriferae sp. nov., a novel marine sponge-derived Actinobacteria species with anti-MRSA activity.</title>
        <authorList>
            <person name="Sandoval-Powers M."/>
            <person name="Kralova S."/>
            <person name="Nguyen G.-S."/>
            <person name="Fawwal D."/>
            <person name="Degnes K."/>
            <person name="Klinkenberg G."/>
            <person name="Sletta H."/>
            <person name="Wentzel A."/>
            <person name="Liles M.R."/>
        </authorList>
    </citation>
    <scope>NUCLEOTIDE SEQUENCE</scope>
    <source>
        <strain evidence="6">DSM 41794</strain>
    </source>
</reference>
<dbReference type="PANTHER" id="PTHR43649">
    <property type="entry name" value="ARABINOSE-BINDING PROTEIN-RELATED"/>
    <property type="match status" value="1"/>
</dbReference>
<dbReference type="PROSITE" id="PS51318">
    <property type="entry name" value="TAT"/>
    <property type="match status" value="1"/>
</dbReference>
<evidence type="ECO:0000256" key="1">
    <source>
        <dbReference type="ARBA" id="ARBA00004196"/>
    </source>
</evidence>
<feature type="signal peptide" evidence="5">
    <location>
        <begin position="1"/>
        <end position="23"/>
    </location>
</feature>
<dbReference type="InterPro" id="IPR050490">
    <property type="entry name" value="Bact_solute-bd_prot1"/>
</dbReference>
<accession>A0A939FC95</accession>
<comment type="similarity">
    <text evidence="2">Belongs to the bacterial solute-binding protein 1 family.</text>
</comment>
<protein>
    <submittedName>
        <fullName evidence="6">Extracellular solute-binding protein</fullName>
    </submittedName>
</protein>
<evidence type="ECO:0000313" key="7">
    <source>
        <dbReference type="Proteomes" id="UP000664167"/>
    </source>
</evidence>
<dbReference type="SUPFAM" id="SSF53850">
    <property type="entry name" value="Periplasmic binding protein-like II"/>
    <property type="match status" value="1"/>
</dbReference>
<comment type="caution">
    <text evidence="6">The sequence shown here is derived from an EMBL/GenBank/DDBJ whole genome shotgun (WGS) entry which is preliminary data.</text>
</comment>
<keyword evidence="4 5" id="KW-0732">Signal</keyword>
<dbReference type="EMBL" id="JAFLRJ010000340">
    <property type="protein sequence ID" value="MBO0515953.1"/>
    <property type="molecule type" value="Genomic_DNA"/>
</dbReference>
<dbReference type="Pfam" id="PF01547">
    <property type="entry name" value="SBP_bac_1"/>
    <property type="match status" value="1"/>
</dbReference>
<evidence type="ECO:0000256" key="2">
    <source>
        <dbReference type="ARBA" id="ARBA00008520"/>
    </source>
</evidence>
<comment type="subcellular location">
    <subcellularLocation>
        <location evidence="1">Cell envelope</location>
    </subcellularLocation>
</comment>